<dbReference type="EMBL" id="VUNE01000001">
    <property type="protein sequence ID" value="MST62094.1"/>
    <property type="molecule type" value="Genomic_DNA"/>
</dbReference>
<dbReference type="SUPFAM" id="SSF54001">
    <property type="entry name" value="Cysteine proteinases"/>
    <property type="match status" value="1"/>
</dbReference>
<gene>
    <name evidence="2" type="ORF">FYJ71_03775</name>
</gene>
<dbReference type="InterPro" id="IPR015117">
    <property type="entry name" value="IdeS"/>
</dbReference>
<protein>
    <recommendedName>
        <fullName evidence="1">Ig protease IdeS domain-containing protein</fullName>
    </recommendedName>
</protein>
<proteinExistence type="predicted"/>
<dbReference type="RefSeq" id="WP_154537450.1">
    <property type="nucleotide sequence ID" value="NZ_VUNE01000001.1"/>
</dbReference>
<sequence>MSKKKYAHIALATAAAVNVVAPVATTVSNADFYNNETINPETIKNEAINVENNNRNSSIDNLSERERFNRFYGINRNNSESDQERFNNFYGINKNNQKNQDEEKPGENLYEKELLQKFKSGEYRTEWVKGVEGPKIEDFTWFKDDTHEYMTASHRYGKNWYDVNKRFDGIDDKLCSAAVSANMIHWWLNMNKDKVEKYLKVDPMNGVAITNGQGAYIPETGKYKNRFDLRELIQEGFDTNKHKSSIFDLYRLYFPHGCVWAHSTSALFFNGYSGNTKREIDVDTWKKYRNASEHKVQDKRGGFFADLLEDKQIYTGTWIRSYDTFNYMIKDAMRSGKALGIAYNSAYRTAHVINVWGVDLDKNDNIVAIYVSDSDDGETKYKDKNSGEIEVVGLKRYRIQNKYDMPMINNVYREERKGTNVVDIQTLSLATDDWDNYLREYGGKIRMSESQIQPRALKSTFIRKRIDIAKPSTGKKRIPKISRSLFNRYFKLR</sequence>
<dbReference type="Proteomes" id="UP000440713">
    <property type="component" value="Unassembled WGS sequence"/>
</dbReference>
<dbReference type="InterPro" id="IPR038765">
    <property type="entry name" value="Papain-like_cys_pep_sf"/>
</dbReference>
<dbReference type="Pfam" id="PF09028">
    <property type="entry name" value="Mac-1"/>
    <property type="match status" value="1"/>
</dbReference>
<dbReference type="AlphaFoldDB" id="A0A6N7XFD8"/>
<dbReference type="Gene3D" id="3.90.70.10">
    <property type="entry name" value="Cysteine proteinases"/>
    <property type="match status" value="1"/>
</dbReference>
<organism evidence="2 3">
    <name type="scientific">Peptostreptococcus porci</name>
    <dbReference type="NCBI Taxonomy" id="2652282"/>
    <lineage>
        <taxon>Bacteria</taxon>
        <taxon>Bacillati</taxon>
        <taxon>Bacillota</taxon>
        <taxon>Clostridia</taxon>
        <taxon>Peptostreptococcales</taxon>
        <taxon>Peptostreptococcaceae</taxon>
        <taxon>Peptostreptococcus</taxon>
    </lineage>
</organism>
<evidence type="ECO:0000313" key="2">
    <source>
        <dbReference type="EMBL" id="MST62094.1"/>
    </source>
</evidence>
<accession>A0A6N7XFD8</accession>
<keyword evidence="3" id="KW-1185">Reference proteome</keyword>
<feature type="domain" description="Ig protease IdeS" evidence="1">
    <location>
        <begin position="91"/>
        <end position="434"/>
    </location>
</feature>
<dbReference type="GO" id="GO:0008233">
    <property type="term" value="F:peptidase activity"/>
    <property type="evidence" value="ECO:0007669"/>
    <property type="project" value="InterPro"/>
</dbReference>
<evidence type="ECO:0000313" key="3">
    <source>
        <dbReference type="Proteomes" id="UP000440713"/>
    </source>
</evidence>
<evidence type="ECO:0000259" key="1">
    <source>
        <dbReference type="Pfam" id="PF09028"/>
    </source>
</evidence>
<name>A0A6N7XFD8_9FIRM</name>
<comment type="caution">
    <text evidence="2">The sequence shown here is derived from an EMBL/GenBank/DDBJ whole genome shotgun (WGS) entry which is preliminary data.</text>
</comment>
<reference evidence="2 3" key="1">
    <citation type="submission" date="2019-08" db="EMBL/GenBank/DDBJ databases">
        <title>In-depth cultivation of the pig gut microbiome towards novel bacterial diversity and tailored functional studies.</title>
        <authorList>
            <person name="Wylensek D."/>
            <person name="Hitch T.C.A."/>
            <person name="Clavel T."/>
        </authorList>
    </citation>
    <scope>NUCLEOTIDE SEQUENCE [LARGE SCALE GENOMIC DNA]</scope>
    <source>
        <strain evidence="2 3">WCA-SAB-591-4A-A</strain>
    </source>
</reference>